<comment type="caution">
    <text evidence="3">The sequence shown here is derived from an EMBL/GenBank/DDBJ whole genome shotgun (WGS) entry which is preliminary data.</text>
</comment>
<keyword evidence="1" id="KW-0812">Transmembrane</keyword>
<dbReference type="AlphaFoldDB" id="A0AAV5A2Y2"/>
<name>A0AAV5A2Y2_9AGAM</name>
<gene>
    <name evidence="3" type="ORF">Clacol_001186</name>
</gene>
<keyword evidence="1" id="KW-1133">Transmembrane helix</keyword>
<feature type="domain" description="DUF6533" evidence="2">
    <location>
        <begin position="22"/>
        <end position="67"/>
    </location>
</feature>
<evidence type="ECO:0000256" key="1">
    <source>
        <dbReference type="SAM" id="Phobius"/>
    </source>
</evidence>
<dbReference type="Proteomes" id="UP001050691">
    <property type="component" value="Unassembled WGS sequence"/>
</dbReference>
<dbReference type="Pfam" id="PF20151">
    <property type="entry name" value="DUF6533"/>
    <property type="match status" value="1"/>
</dbReference>
<evidence type="ECO:0000313" key="3">
    <source>
        <dbReference type="EMBL" id="GJJ06988.1"/>
    </source>
</evidence>
<protein>
    <recommendedName>
        <fullName evidence="2">DUF6533 domain-containing protein</fullName>
    </recommendedName>
</protein>
<evidence type="ECO:0000259" key="2">
    <source>
        <dbReference type="Pfam" id="PF20151"/>
    </source>
</evidence>
<sequence length="188" mass="21780">MDNETLTSQIIDETYQITTQAYIIVASLALLAYASLLHFTDELEYIWKSKFTLPTYLYFLSKYPVFLYFLLAVTLDFLPNESLRTGNTTMQRTIVWGIWKLKRSLASQRQSNELEDLVTILLRQDLRRRNVSASNQPESALYLPSMSFREGPVHSVRTVLARFHEIILVEMGERNDLLSGDDDGLIYE</sequence>
<reference evidence="3" key="1">
    <citation type="submission" date="2021-10" db="EMBL/GenBank/DDBJ databases">
        <title>De novo Genome Assembly of Clathrus columnatus (Basidiomycota, Fungi) Using Illumina and Nanopore Sequence Data.</title>
        <authorList>
            <person name="Ogiso-Tanaka E."/>
            <person name="Itagaki H."/>
            <person name="Hosoya T."/>
            <person name="Hosaka K."/>
        </authorList>
    </citation>
    <scope>NUCLEOTIDE SEQUENCE</scope>
    <source>
        <strain evidence="3">MO-923</strain>
    </source>
</reference>
<evidence type="ECO:0000313" key="4">
    <source>
        <dbReference type="Proteomes" id="UP001050691"/>
    </source>
</evidence>
<feature type="transmembrane region" description="Helical" evidence="1">
    <location>
        <begin position="59"/>
        <end position="78"/>
    </location>
</feature>
<accession>A0AAV5A2Y2</accession>
<dbReference type="EMBL" id="BPWL01000002">
    <property type="protein sequence ID" value="GJJ06988.1"/>
    <property type="molecule type" value="Genomic_DNA"/>
</dbReference>
<feature type="transmembrane region" description="Helical" evidence="1">
    <location>
        <begin position="21"/>
        <end position="39"/>
    </location>
</feature>
<keyword evidence="1" id="KW-0472">Membrane</keyword>
<keyword evidence="4" id="KW-1185">Reference proteome</keyword>
<proteinExistence type="predicted"/>
<organism evidence="3 4">
    <name type="scientific">Clathrus columnatus</name>
    <dbReference type="NCBI Taxonomy" id="1419009"/>
    <lineage>
        <taxon>Eukaryota</taxon>
        <taxon>Fungi</taxon>
        <taxon>Dikarya</taxon>
        <taxon>Basidiomycota</taxon>
        <taxon>Agaricomycotina</taxon>
        <taxon>Agaricomycetes</taxon>
        <taxon>Phallomycetidae</taxon>
        <taxon>Phallales</taxon>
        <taxon>Clathraceae</taxon>
        <taxon>Clathrus</taxon>
    </lineage>
</organism>
<dbReference type="InterPro" id="IPR045340">
    <property type="entry name" value="DUF6533"/>
</dbReference>